<proteinExistence type="predicted"/>
<gene>
    <name evidence="1" type="ORF">FB465_2094</name>
</gene>
<accession>A0A561ENE8</accession>
<evidence type="ECO:0000313" key="1">
    <source>
        <dbReference type="EMBL" id="TWE17089.1"/>
    </source>
</evidence>
<keyword evidence="2" id="KW-1185">Reference proteome</keyword>
<name>A0A561ENE8_9ACTN</name>
<reference evidence="1 2" key="1">
    <citation type="submission" date="2019-06" db="EMBL/GenBank/DDBJ databases">
        <title>Sequencing the genomes of 1000 actinobacteria strains.</title>
        <authorList>
            <person name="Klenk H.-P."/>
        </authorList>
    </citation>
    <scope>NUCLEOTIDE SEQUENCE [LARGE SCALE GENOMIC DNA]</scope>
    <source>
        <strain evidence="1 2">DSM 41649</strain>
    </source>
</reference>
<dbReference type="RefSeq" id="WP_145789650.1">
    <property type="nucleotide sequence ID" value="NZ_BAAABR010000089.1"/>
</dbReference>
<dbReference type="Proteomes" id="UP000318416">
    <property type="component" value="Unassembled WGS sequence"/>
</dbReference>
<evidence type="ECO:0000313" key="2">
    <source>
        <dbReference type="Proteomes" id="UP000318416"/>
    </source>
</evidence>
<dbReference type="OrthoDB" id="3360929at2"/>
<organism evidence="1 2">
    <name type="scientific">Kitasatospora atroaurantiaca</name>
    <dbReference type="NCBI Taxonomy" id="285545"/>
    <lineage>
        <taxon>Bacteria</taxon>
        <taxon>Bacillati</taxon>
        <taxon>Actinomycetota</taxon>
        <taxon>Actinomycetes</taxon>
        <taxon>Kitasatosporales</taxon>
        <taxon>Streptomycetaceae</taxon>
        <taxon>Kitasatospora</taxon>
    </lineage>
</organism>
<dbReference type="AlphaFoldDB" id="A0A561ENE8"/>
<comment type="caution">
    <text evidence="1">The sequence shown here is derived from an EMBL/GenBank/DDBJ whole genome shotgun (WGS) entry which is preliminary data.</text>
</comment>
<protein>
    <submittedName>
        <fullName evidence="1">Uncharacterized protein</fullName>
    </submittedName>
</protein>
<dbReference type="EMBL" id="VIVR01000001">
    <property type="protein sequence ID" value="TWE17089.1"/>
    <property type="molecule type" value="Genomic_DNA"/>
</dbReference>
<sequence>MSIRPQDLPELRAALLDWTRRHGSDYFKSCVQDGAQRLFFPADPQTAGHWFANTDADRLAKADLYWVSAEMTELCVAAAKSMPEWELAPEDVPSQQGFILFEGLASLRPDYPSTAFSWGPCPRLAAQATLKGGAGLWLSAYTDVAAAYELAGVALDSMRVPMAPLMYAGESLAAYGHREAGDVSINTVDGDEVVSDDDELLTSRVGSLALIKTAWLLLQQGLVDVSELQPDRATVKRLRRAGHAEDLTATRVIDLRHRTTGTGASADREFRHQWIVKGHWRQQWYPSREVHRPVWTAPHVKGPEGAPLIGGEKVYAWKR</sequence>